<dbReference type="GO" id="GO:0006032">
    <property type="term" value="P:chitin catabolic process"/>
    <property type="evidence" value="ECO:0007669"/>
    <property type="project" value="UniProtKB-KW"/>
</dbReference>
<dbReference type="GO" id="GO:0005576">
    <property type="term" value="C:extracellular region"/>
    <property type="evidence" value="ECO:0007669"/>
    <property type="project" value="TreeGrafter"/>
</dbReference>
<dbReference type="Proteomes" id="UP000664132">
    <property type="component" value="Unassembled WGS sequence"/>
</dbReference>
<evidence type="ECO:0000313" key="12">
    <source>
        <dbReference type="EMBL" id="KAG4414128.1"/>
    </source>
</evidence>
<keyword evidence="13" id="KW-1185">Reference proteome</keyword>
<evidence type="ECO:0000256" key="8">
    <source>
        <dbReference type="RuleBase" id="RU000489"/>
    </source>
</evidence>
<comment type="catalytic activity">
    <reaction evidence="1">
        <text>Random endo-hydrolysis of N-acetyl-beta-D-glucosaminide (1-&gt;4)-beta-linkages in chitin and chitodextrins.</text>
        <dbReference type="EC" id="3.2.1.14"/>
    </reaction>
</comment>
<dbReference type="InterPro" id="IPR001223">
    <property type="entry name" value="Glyco_hydro18_cat"/>
</dbReference>
<evidence type="ECO:0000256" key="5">
    <source>
        <dbReference type="ARBA" id="ARBA00023277"/>
    </source>
</evidence>
<dbReference type="Gene3D" id="3.20.20.80">
    <property type="entry name" value="Glycosidases"/>
    <property type="match status" value="1"/>
</dbReference>
<dbReference type="PROSITE" id="PS01095">
    <property type="entry name" value="GH18_1"/>
    <property type="match status" value="1"/>
</dbReference>
<dbReference type="GO" id="GO:0008843">
    <property type="term" value="F:endochitinase activity"/>
    <property type="evidence" value="ECO:0007669"/>
    <property type="project" value="UniProtKB-EC"/>
</dbReference>
<evidence type="ECO:0000256" key="4">
    <source>
        <dbReference type="ARBA" id="ARBA00023024"/>
    </source>
</evidence>
<evidence type="ECO:0000256" key="1">
    <source>
        <dbReference type="ARBA" id="ARBA00000822"/>
    </source>
</evidence>
<evidence type="ECO:0000256" key="6">
    <source>
        <dbReference type="ARBA" id="ARBA00023295"/>
    </source>
</evidence>
<sequence length="349" mass="36917">MHSLIFSIRLALALGYASTVSSQRYPNVTYSSKATAAAASSKYKFDASSSQNVAVYFGRTDETVNTNLTVQCSDANVDIVMLAFVTKIIGGGGYPDLGFEKLCTGQTSEMIAANATGLLSCTDLAPQIESCQSAGKKVLVALGGQNGETIFNSTTEAQAAATLLWNLFGGGSAEDSGLRPFGDVKVDGFDIDNEVGDGAYYEDFASALRSLFKAQKAKTYYLSAAPSCSLTSEGSNPLEMLNLMDFVWPQFYGAPSCNIGTDAFADSVKAWSDRLVGPKLYIGSPSFANGTTNGGYEEPDAFAKTIKSARSDTRKDFGGVMLWDGAYGHITLDSEGLDYIAVSKNALTS</sequence>
<name>A0A8H7T875_9HELO</name>
<comment type="caution">
    <text evidence="12">The sequence shown here is derived from an EMBL/GenBank/DDBJ whole genome shotgun (WGS) entry which is preliminary data.</text>
</comment>
<comment type="similarity">
    <text evidence="9">Belongs to the glycosyl hydrolase 18 family.</text>
</comment>
<dbReference type="SUPFAM" id="SSF51445">
    <property type="entry name" value="(Trans)glycosidases"/>
    <property type="match status" value="1"/>
</dbReference>
<dbReference type="OrthoDB" id="6020543at2759"/>
<dbReference type="InterPro" id="IPR050542">
    <property type="entry name" value="Glycosyl_Hydrlase18_Chitinase"/>
</dbReference>
<evidence type="ECO:0000259" key="11">
    <source>
        <dbReference type="PROSITE" id="PS51910"/>
    </source>
</evidence>
<dbReference type="Pfam" id="PF00704">
    <property type="entry name" value="Glyco_hydro_18"/>
    <property type="match status" value="1"/>
</dbReference>
<accession>A0A8H7T875</accession>
<evidence type="ECO:0000256" key="2">
    <source>
        <dbReference type="ARBA" id="ARBA00012729"/>
    </source>
</evidence>
<dbReference type="PANTHER" id="PTHR45708">
    <property type="entry name" value="ENDOCHITINASE"/>
    <property type="match status" value="1"/>
</dbReference>
<keyword evidence="10" id="KW-0732">Signal</keyword>
<dbReference type="InterPro" id="IPR001579">
    <property type="entry name" value="Glyco_hydro_18_chit_AS"/>
</dbReference>
<keyword evidence="4" id="KW-0146">Chitin degradation</keyword>
<dbReference type="PANTHER" id="PTHR45708:SF49">
    <property type="entry name" value="ENDOCHITINASE"/>
    <property type="match status" value="1"/>
</dbReference>
<keyword evidence="3 8" id="KW-0378">Hydrolase</keyword>
<feature type="chain" id="PRO_5034260976" description="chitinase" evidence="10">
    <location>
        <begin position="23"/>
        <end position="349"/>
    </location>
</feature>
<gene>
    <name evidence="12" type="ORF">IFR04_012734</name>
</gene>
<dbReference type="InterPro" id="IPR017853">
    <property type="entry name" value="GH"/>
</dbReference>
<feature type="signal peptide" evidence="10">
    <location>
        <begin position="1"/>
        <end position="22"/>
    </location>
</feature>
<proteinExistence type="inferred from homology"/>
<keyword evidence="7" id="KW-0624">Polysaccharide degradation</keyword>
<organism evidence="12 13">
    <name type="scientific">Cadophora malorum</name>
    <dbReference type="NCBI Taxonomy" id="108018"/>
    <lineage>
        <taxon>Eukaryota</taxon>
        <taxon>Fungi</taxon>
        <taxon>Dikarya</taxon>
        <taxon>Ascomycota</taxon>
        <taxon>Pezizomycotina</taxon>
        <taxon>Leotiomycetes</taxon>
        <taxon>Helotiales</taxon>
        <taxon>Ploettnerulaceae</taxon>
        <taxon>Cadophora</taxon>
    </lineage>
</organism>
<keyword evidence="6 8" id="KW-0326">Glycosidase</keyword>
<evidence type="ECO:0000256" key="7">
    <source>
        <dbReference type="ARBA" id="ARBA00023326"/>
    </source>
</evidence>
<evidence type="ECO:0000313" key="13">
    <source>
        <dbReference type="Proteomes" id="UP000664132"/>
    </source>
</evidence>
<dbReference type="PROSITE" id="PS51910">
    <property type="entry name" value="GH18_2"/>
    <property type="match status" value="1"/>
</dbReference>
<protein>
    <recommendedName>
        <fullName evidence="2">chitinase</fullName>
        <ecNumber evidence="2">3.2.1.14</ecNumber>
    </recommendedName>
</protein>
<reference evidence="12" key="1">
    <citation type="submission" date="2021-02" db="EMBL/GenBank/DDBJ databases">
        <title>Genome sequence Cadophora malorum strain M34.</title>
        <authorList>
            <person name="Stefanovic E."/>
            <person name="Vu D."/>
            <person name="Scully C."/>
            <person name="Dijksterhuis J."/>
            <person name="Roader J."/>
            <person name="Houbraken J."/>
        </authorList>
    </citation>
    <scope>NUCLEOTIDE SEQUENCE</scope>
    <source>
        <strain evidence="12">M34</strain>
    </source>
</reference>
<evidence type="ECO:0000256" key="3">
    <source>
        <dbReference type="ARBA" id="ARBA00022801"/>
    </source>
</evidence>
<evidence type="ECO:0000256" key="10">
    <source>
        <dbReference type="SAM" id="SignalP"/>
    </source>
</evidence>
<dbReference type="AlphaFoldDB" id="A0A8H7T875"/>
<dbReference type="EC" id="3.2.1.14" evidence="2"/>
<keyword evidence="5" id="KW-0119">Carbohydrate metabolism</keyword>
<dbReference type="GO" id="GO:0000272">
    <property type="term" value="P:polysaccharide catabolic process"/>
    <property type="evidence" value="ECO:0007669"/>
    <property type="project" value="UniProtKB-KW"/>
</dbReference>
<feature type="domain" description="GH18" evidence="11">
    <location>
        <begin position="51"/>
        <end position="349"/>
    </location>
</feature>
<evidence type="ECO:0000256" key="9">
    <source>
        <dbReference type="RuleBase" id="RU004453"/>
    </source>
</evidence>
<dbReference type="EMBL" id="JAFJYH010000280">
    <property type="protein sequence ID" value="KAG4414128.1"/>
    <property type="molecule type" value="Genomic_DNA"/>
</dbReference>